<keyword evidence="3" id="KW-1185">Reference proteome</keyword>
<evidence type="ECO:0000313" key="3">
    <source>
        <dbReference type="Proteomes" id="UP000002358"/>
    </source>
</evidence>
<evidence type="ECO:0000313" key="2">
    <source>
        <dbReference type="EnsemblMetazoa" id="XP_032455624"/>
    </source>
</evidence>
<dbReference type="SMR" id="A0A7M7QYQ9"/>
<sequence>MINEIREMVLNELEEDNTSSASQQDEDEAKDIHNLKKENKLLKLLNIELQDKNSLLKEHLNHVKQVKNKSFSQVLTDEIPKQKRIPKIIIKNKNRDDGNDLKRNVTHYLNKEKSIQTKKVIFKNDSEVIISCMNEASAIDTEKSLTKKLSNTCTIEKEEVKKPRLKVVGFDNYEQMDIKTIEEDINTRNFKKFESKCTVVHTYVNKKTKVQSVILEVTAEIYKHIRESKNRIFVGYQNCRVYDDLNLQPYFNCGRFGHNGNKCFNEKVCLKCAGSHNSVYCNRINEMCCVNCLYGNNTYKIQYDTKHVTNDSQHCQVLINRINKYIAITDYPLTPVIQRYIGKIDIYKNTGAESTNARQKSQSMTSLSLRSSILSIPRKTDDAKKR</sequence>
<dbReference type="AlphaFoldDB" id="A0A7M7QYQ9"/>
<reference evidence="2" key="1">
    <citation type="submission" date="2021-01" db="UniProtKB">
        <authorList>
            <consortium name="EnsemblMetazoa"/>
        </authorList>
    </citation>
    <scope>IDENTIFICATION</scope>
</reference>
<dbReference type="EnsemblMetazoa" id="XM_032599733">
    <property type="protein sequence ID" value="XP_032455624"/>
    <property type="gene ID" value="LOC100115309"/>
</dbReference>
<dbReference type="InParanoid" id="A0A7M7QYQ9"/>
<gene>
    <name evidence="2" type="primary">100115309</name>
</gene>
<name>A0A7M7QYQ9_NASVI</name>
<organism evidence="2 3">
    <name type="scientific">Nasonia vitripennis</name>
    <name type="common">Parasitic wasp</name>
    <dbReference type="NCBI Taxonomy" id="7425"/>
    <lineage>
        <taxon>Eukaryota</taxon>
        <taxon>Metazoa</taxon>
        <taxon>Ecdysozoa</taxon>
        <taxon>Arthropoda</taxon>
        <taxon>Hexapoda</taxon>
        <taxon>Insecta</taxon>
        <taxon>Pterygota</taxon>
        <taxon>Neoptera</taxon>
        <taxon>Endopterygota</taxon>
        <taxon>Hymenoptera</taxon>
        <taxon>Apocrita</taxon>
        <taxon>Proctotrupomorpha</taxon>
        <taxon>Chalcidoidea</taxon>
        <taxon>Pteromalidae</taxon>
        <taxon>Pteromalinae</taxon>
        <taxon>Nasonia</taxon>
    </lineage>
</organism>
<dbReference type="Proteomes" id="UP000002358">
    <property type="component" value="Chromosome 4"/>
</dbReference>
<keyword evidence="1" id="KW-0175">Coiled coil</keyword>
<accession>A0A7M7QYQ9</accession>
<proteinExistence type="predicted"/>
<protein>
    <recommendedName>
        <fullName evidence="4">CCHC-type domain-containing protein</fullName>
    </recommendedName>
</protein>
<feature type="coiled-coil region" evidence="1">
    <location>
        <begin position="32"/>
        <end position="69"/>
    </location>
</feature>
<evidence type="ECO:0008006" key="4">
    <source>
        <dbReference type="Google" id="ProtNLM"/>
    </source>
</evidence>
<evidence type="ECO:0000256" key="1">
    <source>
        <dbReference type="SAM" id="Coils"/>
    </source>
</evidence>
<dbReference type="OrthoDB" id="6775559at2759"/>